<comment type="similarity">
    <text evidence="3 12">Belongs to the ABC-4 integral membrane protein family. FtsX subfamily.</text>
</comment>
<dbReference type="EMBL" id="CP159218">
    <property type="protein sequence ID" value="XCG65275.1"/>
    <property type="molecule type" value="Genomic_DNA"/>
</dbReference>
<keyword evidence="9 13" id="KW-1133">Transmembrane helix</keyword>
<keyword evidence="6 12" id="KW-1003">Cell membrane</keyword>
<evidence type="ECO:0000256" key="2">
    <source>
        <dbReference type="ARBA" id="ARBA00004651"/>
    </source>
</evidence>
<dbReference type="GO" id="GO:0051301">
    <property type="term" value="P:cell division"/>
    <property type="evidence" value="ECO:0007669"/>
    <property type="project" value="UniProtKB-KW"/>
</dbReference>
<feature type="transmembrane region" description="Helical" evidence="13">
    <location>
        <begin position="270"/>
        <end position="293"/>
    </location>
</feature>
<keyword evidence="7 12" id="KW-0132">Cell division</keyword>
<feature type="transmembrane region" description="Helical" evidence="13">
    <location>
        <begin position="21"/>
        <end position="42"/>
    </location>
</feature>
<keyword evidence="10 12" id="KW-0472">Membrane</keyword>
<evidence type="ECO:0000256" key="4">
    <source>
        <dbReference type="ARBA" id="ARBA00011160"/>
    </source>
</evidence>
<dbReference type="Pfam" id="PF18075">
    <property type="entry name" value="FtsX_ECD"/>
    <property type="match status" value="1"/>
</dbReference>
<feature type="transmembrane region" description="Helical" evidence="13">
    <location>
        <begin position="174"/>
        <end position="199"/>
    </location>
</feature>
<accession>A0AAU8DV08</accession>
<dbReference type="PANTHER" id="PTHR47755">
    <property type="entry name" value="CELL DIVISION PROTEIN FTSX"/>
    <property type="match status" value="1"/>
</dbReference>
<dbReference type="InterPro" id="IPR047929">
    <property type="entry name" value="FtsX_actino"/>
</dbReference>
<feature type="domain" description="ABC3 transporter permease C-terminal" evidence="14">
    <location>
        <begin position="178"/>
        <end position="294"/>
    </location>
</feature>
<dbReference type="GO" id="GO:0005886">
    <property type="term" value="C:plasma membrane"/>
    <property type="evidence" value="ECO:0007669"/>
    <property type="project" value="UniProtKB-SubCell"/>
</dbReference>
<evidence type="ECO:0000256" key="3">
    <source>
        <dbReference type="ARBA" id="ARBA00007379"/>
    </source>
</evidence>
<evidence type="ECO:0000259" key="14">
    <source>
        <dbReference type="Pfam" id="PF02687"/>
    </source>
</evidence>
<evidence type="ECO:0000313" key="16">
    <source>
        <dbReference type="EMBL" id="XCG65275.1"/>
    </source>
</evidence>
<evidence type="ECO:0000256" key="10">
    <source>
        <dbReference type="ARBA" id="ARBA00023136"/>
    </source>
</evidence>
<dbReference type="AlphaFoldDB" id="A0AAU8DV08"/>
<protein>
    <recommendedName>
        <fullName evidence="5 12">Cell division protein FtsX</fullName>
    </recommendedName>
</protein>
<dbReference type="Pfam" id="PF02687">
    <property type="entry name" value="FtsX"/>
    <property type="match status" value="1"/>
</dbReference>
<dbReference type="InterPro" id="IPR004513">
    <property type="entry name" value="FtsX"/>
</dbReference>
<comment type="subunit">
    <text evidence="4">Forms a membrane-associated complex with FtsE.</text>
</comment>
<name>A0AAU8DV08_9ACTN</name>
<evidence type="ECO:0000256" key="9">
    <source>
        <dbReference type="ARBA" id="ARBA00022989"/>
    </source>
</evidence>
<dbReference type="PANTHER" id="PTHR47755:SF1">
    <property type="entry name" value="CELL DIVISION PROTEIN FTSX"/>
    <property type="match status" value="1"/>
</dbReference>
<gene>
    <name evidence="16" type="primary">ftsX</name>
    <name evidence="16" type="ORF">ABLG96_08295</name>
</gene>
<evidence type="ECO:0000256" key="7">
    <source>
        <dbReference type="ARBA" id="ARBA00022618"/>
    </source>
</evidence>
<proteinExistence type="inferred from homology"/>
<evidence type="ECO:0000259" key="15">
    <source>
        <dbReference type="Pfam" id="PF18075"/>
    </source>
</evidence>
<evidence type="ECO:0000256" key="11">
    <source>
        <dbReference type="ARBA" id="ARBA00023306"/>
    </source>
</evidence>
<dbReference type="InterPro" id="IPR003838">
    <property type="entry name" value="ABC3_permease_C"/>
</dbReference>
<dbReference type="InterPro" id="IPR040690">
    <property type="entry name" value="FtsX_ECD"/>
</dbReference>
<comment type="function">
    <text evidence="1">Part of the ABC transporter FtsEX involved in cellular division.</text>
</comment>
<evidence type="ECO:0000256" key="1">
    <source>
        <dbReference type="ARBA" id="ARBA00003552"/>
    </source>
</evidence>
<evidence type="ECO:0000256" key="8">
    <source>
        <dbReference type="ARBA" id="ARBA00022692"/>
    </source>
</evidence>
<evidence type="ECO:0000256" key="5">
    <source>
        <dbReference type="ARBA" id="ARBA00021907"/>
    </source>
</evidence>
<keyword evidence="8 13" id="KW-0812">Transmembrane</keyword>
<evidence type="ECO:0000256" key="6">
    <source>
        <dbReference type="ARBA" id="ARBA00022475"/>
    </source>
</evidence>
<dbReference type="Gene3D" id="3.30.70.3040">
    <property type="match status" value="1"/>
</dbReference>
<sequence>MRAGFVLSEAMTGLRRNITMTIAMILTTAISLGLLGGGLLVARMTGHAQELYGDKLQLNIYLDDALSAKDINCAAGCATLRTQIQENPLVESVEFHSQADSFQEYQELFAGQQEMLQIVRKDALSAYLRVRVKDPANFGAVIDSYSKAPGVKSVSDQRDFLNRVFTFLDTIRSFALWIALVQAIAALLLISNMVQIAAFTRRTETAIMRLVGASRWRTQLPFVIEAVVAALVGAALAVGGLFAFDTFFLKKSLGAVFASGVLPQLTGEDFAFVIPILVGSSVVLAAISAYVTLRAYVRT</sequence>
<dbReference type="RefSeq" id="WP_353650880.1">
    <property type="nucleotide sequence ID" value="NZ_CP159218.1"/>
</dbReference>
<reference evidence="16" key="1">
    <citation type="submission" date="2024-05" db="EMBL/GenBank/DDBJ databases">
        <authorList>
            <person name="Cai S.Y."/>
            <person name="Jin L.M."/>
            <person name="Li H.R."/>
        </authorList>
    </citation>
    <scope>NUCLEOTIDE SEQUENCE</scope>
    <source>
        <strain evidence="16">A5-74</strain>
    </source>
</reference>
<evidence type="ECO:0000256" key="12">
    <source>
        <dbReference type="PIRNR" id="PIRNR003097"/>
    </source>
</evidence>
<keyword evidence="11 12" id="KW-0131">Cell cycle</keyword>
<evidence type="ECO:0000256" key="13">
    <source>
        <dbReference type="SAM" id="Phobius"/>
    </source>
</evidence>
<feature type="domain" description="FtsX extracellular" evidence="15">
    <location>
        <begin position="57"/>
        <end position="154"/>
    </location>
</feature>
<comment type="subcellular location">
    <subcellularLocation>
        <location evidence="2">Cell membrane</location>
        <topology evidence="2">Multi-pass membrane protein</topology>
    </subcellularLocation>
</comment>
<feature type="transmembrane region" description="Helical" evidence="13">
    <location>
        <begin position="220"/>
        <end position="244"/>
    </location>
</feature>
<organism evidence="16">
    <name type="scientific">Nakamurella sp. A5-74</name>
    <dbReference type="NCBI Taxonomy" id="3158264"/>
    <lineage>
        <taxon>Bacteria</taxon>
        <taxon>Bacillati</taxon>
        <taxon>Actinomycetota</taxon>
        <taxon>Actinomycetes</taxon>
        <taxon>Nakamurellales</taxon>
        <taxon>Nakamurellaceae</taxon>
        <taxon>Nakamurella</taxon>
    </lineage>
</organism>
<dbReference type="NCBIfam" id="NF038346">
    <property type="entry name" value="FtsX_actino"/>
    <property type="match status" value="1"/>
</dbReference>
<dbReference type="PIRSF" id="PIRSF003097">
    <property type="entry name" value="FtsX"/>
    <property type="match status" value="1"/>
</dbReference>